<dbReference type="Proteomes" id="UP000298058">
    <property type="component" value="Unassembled WGS sequence"/>
</dbReference>
<dbReference type="PANTHER" id="PTHR10426:SF88">
    <property type="entry name" value="ADIPOCYTE PLASMA MEMBRANE-ASSOCIATED PROTEIN HEMOMUCIN-RELATED"/>
    <property type="match status" value="1"/>
</dbReference>
<dbReference type="Gene3D" id="2.120.10.30">
    <property type="entry name" value="TolB, C-terminal domain"/>
    <property type="match status" value="1"/>
</dbReference>
<dbReference type="PANTHER" id="PTHR10426">
    <property type="entry name" value="STRICTOSIDINE SYNTHASE-RELATED"/>
    <property type="match status" value="1"/>
</dbReference>
<dbReference type="OrthoDB" id="315432at2"/>
<gene>
    <name evidence="1" type="ORF">EHS15_00650</name>
</gene>
<protein>
    <submittedName>
        <fullName evidence="1">Uncharacterized protein</fullName>
    </submittedName>
</protein>
<evidence type="ECO:0000313" key="1">
    <source>
        <dbReference type="EMBL" id="TGN21062.1"/>
    </source>
</evidence>
<dbReference type="SUPFAM" id="SSF63829">
    <property type="entry name" value="Calcium-dependent phosphotriesterase"/>
    <property type="match status" value="1"/>
</dbReference>
<organism evidence="1 2">
    <name type="scientific">Leptospira idonii</name>
    <dbReference type="NCBI Taxonomy" id="1193500"/>
    <lineage>
        <taxon>Bacteria</taxon>
        <taxon>Pseudomonadati</taxon>
        <taxon>Spirochaetota</taxon>
        <taxon>Spirochaetia</taxon>
        <taxon>Leptospirales</taxon>
        <taxon>Leptospiraceae</taxon>
        <taxon>Leptospira</taxon>
    </lineage>
</organism>
<keyword evidence="2" id="KW-1185">Reference proteome</keyword>
<sequence length="428" mass="48229">MKHAKTFSTFFIAFLALWNCLSFPEDHFKKQIQEPVNFPYNERILRIKDSQDLSKKGLLNLIPNVPAQDEILLQEDLGRAFTASMDGNIWILDLKKNQAEVFVKTPLMPGGMVLHPKNSDLIYFCASRGSKEDSVEPNGPGIYELKISTKSIRKIADRVPLGPKDKIQNSKSRLGSLYPSNKQPTLAFAEMNDSNSRMVEKADDLAISSDGERIYFTEPYDHKGAILGVSDQSRNEALSLGKNGNVWKLDLKKKSASLVAHNYSYVDGILLEYSSKQTIETSILLNEVSQFRLIRMHLSGEKAGEDEVVIEGLPGFPDGMDRDAEGRVWVALVFERSKLVTWLHNHPFWKGLALYIPQKWQPVSRKTGLLVLSKDGKQPLYYGMHDGSLFSTLIVVIPGKERVYFAVYEKDYKGLNVIPYPLPSSATQ</sequence>
<dbReference type="AlphaFoldDB" id="A0A4R9M4Q8"/>
<dbReference type="EMBL" id="RQHW01000002">
    <property type="protein sequence ID" value="TGN21062.1"/>
    <property type="molecule type" value="Genomic_DNA"/>
</dbReference>
<comment type="caution">
    <text evidence="1">The sequence shown here is derived from an EMBL/GenBank/DDBJ whole genome shotgun (WGS) entry which is preliminary data.</text>
</comment>
<name>A0A4R9M4Q8_9LEPT</name>
<reference evidence="1" key="1">
    <citation type="journal article" date="2019" name="PLoS Negl. Trop. Dis.">
        <title>Revisiting the worldwide diversity of Leptospira species in the environment.</title>
        <authorList>
            <person name="Vincent A.T."/>
            <person name="Schiettekatte O."/>
            <person name="Bourhy P."/>
            <person name="Veyrier F.J."/>
            <person name="Picardeau M."/>
        </authorList>
    </citation>
    <scope>NUCLEOTIDE SEQUENCE [LARGE SCALE GENOMIC DNA]</scope>
    <source>
        <strain evidence="1">201300427</strain>
    </source>
</reference>
<evidence type="ECO:0000313" key="2">
    <source>
        <dbReference type="Proteomes" id="UP000298058"/>
    </source>
</evidence>
<proteinExistence type="predicted"/>
<dbReference type="RefSeq" id="WP_135758597.1">
    <property type="nucleotide sequence ID" value="NZ_RQHW01000002.1"/>
</dbReference>
<dbReference type="GO" id="GO:0016787">
    <property type="term" value="F:hydrolase activity"/>
    <property type="evidence" value="ECO:0007669"/>
    <property type="project" value="TreeGrafter"/>
</dbReference>
<accession>A0A4R9M4Q8</accession>
<dbReference type="InterPro" id="IPR011042">
    <property type="entry name" value="6-blade_b-propeller_TolB-like"/>
</dbReference>